<sequence length="664" mass="73999">MPSKCLCFSISTVNFKRLLVSSTAPYSSHRLPLSNTHIERDPYRKINPLSPSSRLIASIQVSEQTHFVNSHLSHDFYSQALKISGKLGFLPEGKQLHSQVVKLGYYKIQSLLNQLLNFYVKCGEFCDGQSLFDEMPMRNVVSWNAMICGLADSGGKFRWRMQMVFCYFKRMMLEMVSPDHVTFTGLLRASIELYMIEIGRQLHCLIMKWGYCSDCYVGGALVDLYGKLGFVEDARRVFESIAPRDLVSWNVMISCYALNRLAEEAAKIFGLMRSESVNGDHFTFSSLLSSCGTLRSYDFGKQVHGLVIRLAYDLDLLVASALVDMYAKSDYIDDAHRAFDGMAIRNVVSWTTIIVGYGRHGNGKDAIKLLKEMLREDFCPDELTLASTLSSCANISSCCEVTQVHSHATKKGFQAFCSIVNALINAYSKCGSIDSAFMCFNSTADPDLVTWTSMIGAYAFHGLSREAIGMFEKMLSNSVKPDGIVFLQVLSACSHGGMVNEGLHYFSAMTNYYRIMPDSEHYTCLVDLLGRAGLLNEALNVVTSIPSEPTSNALGAFISACKLQRNVRLAKWAGEKLFLLEPNKPVNYSLMSNVYASIGSWLDVARVRKMMKDRCEHKTPGCSWMEVAGEVSAFVSSDNSTHEAPEVYAMLETLVGSMKDEDCP</sequence>
<accession>A0AAN8Z1R9</accession>
<dbReference type="Pfam" id="PF20431">
    <property type="entry name" value="E_motif"/>
    <property type="match status" value="1"/>
</dbReference>
<dbReference type="InterPro" id="IPR046848">
    <property type="entry name" value="E_motif"/>
</dbReference>
<dbReference type="PROSITE" id="PS51375">
    <property type="entry name" value="PPR"/>
    <property type="match status" value="3"/>
</dbReference>
<dbReference type="EMBL" id="JBAMMX010000021">
    <property type="protein sequence ID" value="KAK6920100.1"/>
    <property type="molecule type" value="Genomic_DNA"/>
</dbReference>
<evidence type="ECO:0000256" key="2">
    <source>
        <dbReference type="PROSITE-ProRule" id="PRU00708"/>
    </source>
</evidence>
<reference evidence="3 4" key="1">
    <citation type="submission" date="2023-12" db="EMBL/GenBank/DDBJ databases">
        <title>A high-quality genome assembly for Dillenia turbinata (Dilleniales).</title>
        <authorList>
            <person name="Chanderbali A."/>
        </authorList>
    </citation>
    <scope>NUCLEOTIDE SEQUENCE [LARGE SCALE GENOMIC DNA]</scope>
    <source>
        <strain evidence="3">LSX21</strain>
        <tissue evidence="3">Leaf</tissue>
    </source>
</reference>
<name>A0AAN8Z1R9_9MAGN</name>
<dbReference type="NCBIfam" id="TIGR00756">
    <property type="entry name" value="PPR"/>
    <property type="match status" value="3"/>
</dbReference>
<dbReference type="GO" id="GO:0009451">
    <property type="term" value="P:RNA modification"/>
    <property type="evidence" value="ECO:0007669"/>
    <property type="project" value="InterPro"/>
</dbReference>
<proteinExistence type="predicted"/>
<feature type="repeat" description="PPR" evidence="2">
    <location>
        <begin position="346"/>
        <end position="380"/>
    </location>
</feature>
<dbReference type="PANTHER" id="PTHR47926">
    <property type="entry name" value="PENTATRICOPEPTIDE REPEAT-CONTAINING PROTEIN"/>
    <property type="match status" value="1"/>
</dbReference>
<dbReference type="FunFam" id="1.25.40.10:FF:000090">
    <property type="entry name" value="Pentatricopeptide repeat-containing protein, chloroplastic"/>
    <property type="match status" value="1"/>
</dbReference>
<dbReference type="InterPro" id="IPR046960">
    <property type="entry name" value="PPR_At4g14850-like_plant"/>
</dbReference>
<organism evidence="3 4">
    <name type="scientific">Dillenia turbinata</name>
    <dbReference type="NCBI Taxonomy" id="194707"/>
    <lineage>
        <taxon>Eukaryota</taxon>
        <taxon>Viridiplantae</taxon>
        <taxon>Streptophyta</taxon>
        <taxon>Embryophyta</taxon>
        <taxon>Tracheophyta</taxon>
        <taxon>Spermatophyta</taxon>
        <taxon>Magnoliopsida</taxon>
        <taxon>eudicotyledons</taxon>
        <taxon>Gunneridae</taxon>
        <taxon>Pentapetalae</taxon>
        <taxon>Dilleniales</taxon>
        <taxon>Dilleniaceae</taxon>
        <taxon>Dillenia</taxon>
    </lineage>
</organism>
<dbReference type="Pfam" id="PF13041">
    <property type="entry name" value="PPR_2"/>
    <property type="match status" value="3"/>
</dbReference>
<dbReference type="FunFam" id="1.25.40.10:FF:000073">
    <property type="entry name" value="Pentatricopeptide repeat-containing protein chloroplastic"/>
    <property type="match status" value="1"/>
</dbReference>
<gene>
    <name evidence="3" type="ORF">RJ641_016004</name>
</gene>
<dbReference type="FunFam" id="1.25.40.10:FF:000642">
    <property type="entry name" value="Pentatricopeptide repeat-containing protein mitochondrial"/>
    <property type="match status" value="1"/>
</dbReference>
<evidence type="ECO:0000313" key="3">
    <source>
        <dbReference type="EMBL" id="KAK6920100.1"/>
    </source>
</evidence>
<dbReference type="InterPro" id="IPR002885">
    <property type="entry name" value="PPR_rpt"/>
</dbReference>
<dbReference type="PANTHER" id="PTHR47926:SF511">
    <property type="entry name" value="PENTATRICOPEPTIDE REPEAT-CONTAINING PROTEIN"/>
    <property type="match status" value="1"/>
</dbReference>
<dbReference type="GO" id="GO:0003729">
    <property type="term" value="F:mRNA binding"/>
    <property type="evidence" value="ECO:0007669"/>
    <property type="project" value="UniProtKB-ARBA"/>
</dbReference>
<dbReference type="AlphaFoldDB" id="A0AAN8Z1R9"/>
<feature type="repeat" description="PPR" evidence="2">
    <location>
        <begin position="447"/>
        <end position="481"/>
    </location>
</feature>
<evidence type="ECO:0000256" key="1">
    <source>
        <dbReference type="ARBA" id="ARBA00022737"/>
    </source>
</evidence>
<dbReference type="Gene3D" id="1.25.40.10">
    <property type="entry name" value="Tetratricopeptide repeat domain"/>
    <property type="match status" value="4"/>
</dbReference>
<dbReference type="Proteomes" id="UP001370490">
    <property type="component" value="Unassembled WGS sequence"/>
</dbReference>
<dbReference type="InterPro" id="IPR011990">
    <property type="entry name" value="TPR-like_helical_dom_sf"/>
</dbReference>
<evidence type="ECO:0000313" key="4">
    <source>
        <dbReference type="Proteomes" id="UP001370490"/>
    </source>
</evidence>
<keyword evidence="1" id="KW-0677">Repeat</keyword>
<comment type="caution">
    <text evidence="3">The sequence shown here is derived from an EMBL/GenBank/DDBJ whole genome shotgun (WGS) entry which is preliminary data.</text>
</comment>
<dbReference type="FunFam" id="1.25.40.10:FF:000285">
    <property type="entry name" value="Pentatricopeptide repeat-containing protein, chloroplastic"/>
    <property type="match status" value="1"/>
</dbReference>
<keyword evidence="4" id="KW-1185">Reference proteome</keyword>
<dbReference type="Pfam" id="PF01535">
    <property type="entry name" value="PPR"/>
    <property type="match status" value="3"/>
</dbReference>
<feature type="repeat" description="PPR" evidence="2">
    <location>
        <begin position="245"/>
        <end position="279"/>
    </location>
</feature>
<protein>
    <submittedName>
        <fullName evidence="3">E motif</fullName>
    </submittedName>
</protein>